<gene>
    <name evidence="2" type="ORF">HINF_LOCUS4081</name>
    <name evidence="1" type="ORF">HINF_LOCUS49997</name>
</gene>
<dbReference type="Proteomes" id="UP001642409">
    <property type="component" value="Unassembled WGS sequence"/>
</dbReference>
<dbReference type="EMBL" id="CATOUU010000952">
    <property type="protein sequence ID" value="CAI9962352.1"/>
    <property type="molecule type" value="Genomic_DNA"/>
</dbReference>
<accession>A0AA86URT4</accession>
<dbReference type="AlphaFoldDB" id="A0AA86URT4"/>
<comment type="caution">
    <text evidence="1">The sequence shown here is derived from an EMBL/GenBank/DDBJ whole genome shotgun (WGS) entry which is preliminary data.</text>
</comment>
<reference evidence="2 3" key="2">
    <citation type="submission" date="2024-07" db="EMBL/GenBank/DDBJ databases">
        <authorList>
            <person name="Akdeniz Z."/>
        </authorList>
    </citation>
    <scope>NUCLEOTIDE SEQUENCE [LARGE SCALE GENOMIC DNA]</scope>
</reference>
<sequence>MPILVRPLKSDDQYTNTSYDYQITQEIKYGTPSPTMLLTNKCANILFGSQLELILGTRSHQDSLQDQFTAEAVLPEVVFKVFIRKHKQLLQVENYGNDLSDAAKQAVRDS</sequence>
<organism evidence="1">
    <name type="scientific">Hexamita inflata</name>
    <dbReference type="NCBI Taxonomy" id="28002"/>
    <lineage>
        <taxon>Eukaryota</taxon>
        <taxon>Metamonada</taxon>
        <taxon>Diplomonadida</taxon>
        <taxon>Hexamitidae</taxon>
        <taxon>Hexamitinae</taxon>
        <taxon>Hexamita</taxon>
    </lineage>
</organism>
<keyword evidence="3" id="KW-1185">Reference proteome</keyword>
<reference evidence="1" key="1">
    <citation type="submission" date="2023-06" db="EMBL/GenBank/DDBJ databases">
        <authorList>
            <person name="Kurt Z."/>
        </authorList>
    </citation>
    <scope>NUCLEOTIDE SEQUENCE</scope>
</reference>
<protein>
    <submittedName>
        <fullName evidence="2">Hypothetical_protein</fullName>
    </submittedName>
</protein>
<evidence type="ECO:0000313" key="1">
    <source>
        <dbReference type="EMBL" id="CAI9962352.1"/>
    </source>
</evidence>
<evidence type="ECO:0000313" key="3">
    <source>
        <dbReference type="Proteomes" id="UP001642409"/>
    </source>
</evidence>
<name>A0AA86URT4_9EUKA</name>
<proteinExistence type="predicted"/>
<dbReference type="EMBL" id="CAXDID020000007">
    <property type="protein sequence ID" value="CAL5976968.1"/>
    <property type="molecule type" value="Genomic_DNA"/>
</dbReference>
<evidence type="ECO:0000313" key="2">
    <source>
        <dbReference type="EMBL" id="CAL5976968.1"/>
    </source>
</evidence>